<evidence type="ECO:0000256" key="1">
    <source>
        <dbReference type="SAM" id="Phobius"/>
    </source>
</evidence>
<evidence type="ECO:0000313" key="3">
    <source>
        <dbReference type="Proteomes" id="UP000283387"/>
    </source>
</evidence>
<keyword evidence="1" id="KW-1133">Transmembrane helix</keyword>
<dbReference type="OrthoDB" id="1121522at2"/>
<dbReference type="EMBL" id="RAPN01000005">
    <property type="protein sequence ID" value="RKD86107.1"/>
    <property type="molecule type" value="Genomic_DNA"/>
</dbReference>
<evidence type="ECO:0008006" key="4">
    <source>
        <dbReference type="Google" id="ProtNLM"/>
    </source>
</evidence>
<keyword evidence="3" id="KW-1185">Reference proteome</keyword>
<keyword evidence="1" id="KW-0472">Membrane</keyword>
<reference evidence="2 3" key="1">
    <citation type="submission" date="2018-09" db="EMBL/GenBank/DDBJ databases">
        <title>Genomic Encyclopedia of Archaeal and Bacterial Type Strains, Phase II (KMG-II): from individual species to whole genera.</title>
        <authorList>
            <person name="Goeker M."/>
        </authorList>
    </citation>
    <scope>NUCLEOTIDE SEQUENCE [LARGE SCALE GENOMIC DNA]</scope>
    <source>
        <strain evidence="2 3">DSM 27148</strain>
    </source>
</reference>
<accession>A0A419VVC9</accession>
<dbReference type="AlphaFoldDB" id="A0A419VVC9"/>
<dbReference type="RefSeq" id="WP_120275442.1">
    <property type="nucleotide sequence ID" value="NZ_RAPN01000005.1"/>
</dbReference>
<feature type="transmembrane region" description="Helical" evidence="1">
    <location>
        <begin position="38"/>
        <end position="63"/>
    </location>
</feature>
<organism evidence="2 3">
    <name type="scientific">Mangrovibacterium diazotrophicum</name>
    <dbReference type="NCBI Taxonomy" id="1261403"/>
    <lineage>
        <taxon>Bacteria</taxon>
        <taxon>Pseudomonadati</taxon>
        <taxon>Bacteroidota</taxon>
        <taxon>Bacteroidia</taxon>
        <taxon>Marinilabiliales</taxon>
        <taxon>Prolixibacteraceae</taxon>
        <taxon>Mangrovibacterium</taxon>
    </lineage>
</organism>
<protein>
    <recommendedName>
        <fullName evidence="4">PH (Pleckstrin Homology) domain-containing protein</fullName>
    </recommendedName>
</protein>
<feature type="transmembrane region" description="Helical" evidence="1">
    <location>
        <begin position="15"/>
        <end position="32"/>
    </location>
</feature>
<proteinExistence type="predicted"/>
<comment type="caution">
    <text evidence="2">The sequence shown here is derived from an EMBL/GenBank/DDBJ whole genome shotgun (WGS) entry which is preliminary data.</text>
</comment>
<name>A0A419VVC9_9BACT</name>
<sequence length="148" mass="16905">MEISNKKRTTKIKRTFNFSMVALLLLTLFFVWKENNVGALISGGILVLCVMAVQFVQINYIYYSSEGNKILIRYYPLIAFFGKEYNSIEFDKHLLYFAKVKRIAAFSDLYIAIKTAKGIAEYPEVSLVGLSKDEIGLIENDLNALLKK</sequence>
<evidence type="ECO:0000313" key="2">
    <source>
        <dbReference type="EMBL" id="RKD86107.1"/>
    </source>
</evidence>
<dbReference type="Proteomes" id="UP000283387">
    <property type="component" value="Unassembled WGS sequence"/>
</dbReference>
<gene>
    <name evidence="2" type="ORF">BC643_4423</name>
</gene>
<keyword evidence="1" id="KW-0812">Transmembrane</keyword>